<sequence>MNTSFAQSAFSHYNSSMSLTRSLALNTGVQVAGKIVSTALGIAIIGLLTRLLGTEGFGAYSTANAFLQIFALLLDLGLNVTLVALLGEHAGDEAYERRCTSALFTLRIVMALLVLGIFAPFVAFLSPYPLELKLAIIALTGSFFFPSLNQVVTGVEQRHLKMHAAAIAENVGRVVTLAGLFIAVAFHFGIVPIMWIISFAGFANFFTNFLSARKFAHFGWNWDPEFWLEALKRSWPVGLSIAFGLLYFKADTIIMSFSRSQAEVGIYGAAYRVLEILITVPFMYAGVLLPILSNAWAKRDQARFKKLLSASIDVMAVLVIPIIVGTWLLGVRIMTIVAGPEFADSGRILSVLILAIGAIYLNTVFSHSVVAIDAQRSMLPFYAFVAISALTGYLILIPTYGMWAAAWITVASEVIIGLGSLYVTKKALPIGYKPRATLAAIASSAVMALTVWPLRNMWIVLPIFVGALTYTIMIVSLGGIPMEIIREVLKKKKDTTPFSPLT</sequence>
<comment type="caution">
    <text evidence="7">The sequence shown here is derived from an EMBL/GenBank/DDBJ whole genome shotgun (WGS) entry which is preliminary data.</text>
</comment>
<feature type="transmembrane region" description="Helical" evidence="6">
    <location>
        <begin position="65"/>
        <end position="87"/>
    </location>
</feature>
<reference evidence="7 8" key="1">
    <citation type="submission" date="2017-09" db="EMBL/GenBank/DDBJ databases">
        <title>Depth-based differentiation of microbial function through sediment-hosted aquifers and enrichment of novel symbionts in the deep terrestrial subsurface.</title>
        <authorList>
            <person name="Probst A.J."/>
            <person name="Ladd B."/>
            <person name="Jarett J.K."/>
            <person name="Geller-Mcgrath D.E."/>
            <person name="Sieber C.M."/>
            <person name="Emerson J.B."/>
            <person name="Anantharaman K."/>
            <person name="Thomas B.C."/>
            <person name="Malmstrom R."/>
            <person name="Stieglmeier M."/>
            <person name="Klingl A."/>
            <person name="Woyke T."/>
            <person name="Ryan C.M."/>
            <person name="Banfield J.F."/>
        </authorList>
    </citation>
    <scope>NUCLEOTIDE SEQUENCE [LARGE SCALE GENOMIC DNA]</scope>
    <source>
        <strain evidence="7">CG22_combo_CG10-13_8_21_14_all_47_17</strain>
    </source>
</reference>
<keyword evidence="3 6" id="KW-0812">Transmembrane</keyword>
<evidence type="ECO:0000256" key="3">
    <source>
        <dbReference type="ARBA" id="ARBA00022692"/>
    </source>
</evidence>
<accession>A0A2H0BSM6</accession>
<proteinExistence type="predicted"/>
<protein>
    <submittedName>
        <fullName evidence="7">Uncharacterized protein</fullName>
    </submittedName>
</protein>
<dbReference type="EMBL" id="PCSZ01000039">
    <property type="protein sequence ID" value="PIP60686.1"/>
    <property type="molecule type" value="Genomic_DNA"/>
</dbReference>
<gene>
    <name evidence="7" type="ORF">COX00_01855</name>
</gene>
<evidence type="ECO:0000256" key="4">
    <source>
        <dbReference type="ARBA" id="ARBA00022989"/>
    </source>
</evidence>
<dbReference type="InterPro" id="IPR050833">
    <property type="entry name" value="Poly_Biosynth_Transport"/>
</dbReference>
<dbReference type="CDD" id="cd13128">
    <property type="entry name" value="MATE_Wzx_like"/>
    <property type="match status" value="1"/>
</dbReference>
<feature type="transmembrane region" description="Helical" evidence="6">
    <location>
        <begin position="379"/>
        <end position="397"/>
    </location>
</feature>
<keyword evidence="5 6" id="KW-0472">Membrane</keyword>
<feature type="transmembrane region" description="Helical" evidence="6">
    <location>
        <begin position="134"/>
        <end position="152"/>
    </location>
</feature>
<evidence type="ECO:0000256" key="2">
    <source>
        <dbReference type="ARBA" id="ARBA00022475"/>
    </source>
</evidence>
<feature type="transmembrane region" description="Helical" evidence="6">
    <location>
        <begin position="31"/>
        <end position="53"/>
    </location>
</feature>
<feature type="transmembrane region" description="Helical" evidence="6">
    <location>
        <begin position="108"/>
        <end position="128"/>
    </location>
</feature>
<dbReference type="PANTHER" id="PTHR30250">
    <property type="entry name" value="PST FAMILY PREDICTED COLANIC ACID TRANSPORTER"/>
    <property type="match status" value="1"/>
</dbReference>
<name>A0A2H0BSM6_9BACT</name>
<feature type="transmembrane region" description="Helical" evidence="6">
    <location>
        <begin position="403"/>
        <end position="424"/>
    </location>
</feature>
<dbReference type="InterPro" id="IPR002797">
    <property type="entry name" value="Polysacc_synth"/>
</dbReference>
<dbReference type="PANTHER" id="PTHR30250:SF11">
    <property type="entry name" value="O-ANTIGEN TRANSPORTER-RELATED"/>
    <property type="match status" value="1"/>
</dbReference>
<feature type="transmembrane region" description="Helical" evidence="6">
    <location>
        <begin position="348"/>
        <end position="372"/>
    </location>
</feature>
<feature type="transmembrane region" description="Helical" evidence="6">
    <location>
        <begin position="436"/>
        <end position="454"/>
    </location>
</feature>
<evidence type="ECO:0000313" key="8">
    <source>
        <dbReference type="Proteomes" id="UP000231581"/>
    </source>
</evidence>
<feature type="transmembrane region" description="Helical" evidence="6">
    <location>
        <begin position="270"/>
        <end position="295"/>
    </location>
</feature>
<dbReference type="GO" id="GO:0005886">
    <property type="term" value="C:plasma membrane"/>
    <property type="evidence" value="ECO:0007669"/>
    <property type="project" value="UniProtKB-SubCell"/>
</dbReference>
<evidence type="ECO:0000256" key="6">
    <source>
        <dbReference type="SAM" id="Phobius"/>
    </source>
</evidence>
<keyword evidence="2" id="KW-1003">Cell membrane</keyword>
<evidence type="ECO:0000256" key="1">
    <source>
        <dbReference type="ARBA" id="ARBA00004651"/>
    </source>
</evidence>
<evidence type="ECO:0000313" key="7">
    <source>
        <dbReference type="EMBL" id="PIP60686.1"/>
    </source>
</evidence>
<feature type="transmembrane region" description="Helical" evidence="6">
    <location>
        <begin position="460"/>
        <end position="482"/>
    </location>
</feature>
<dbReference type="Pfam" id="PF01943">
    <property type="entry name" value="Polysacc_synt"/>
    <property type="match status" value="1"/>
</dbReference>
<comment type="subcellular location">
    <subcellularLocation>
        <location evidence="1">Cell membrane</location>
        <topology evidence="1">Multi-pass membrane protein</topology>
    </subcellularLocation>
</comment>
<organism evidence="7 8">
    <name type="scientific">Candidatus Uhrbacteria bacterium CG22_combo_CG10-13_8_21_14_all_47_17</name>
    <dbReference type="NCBI Taxonomy" id="1975041"/>
    <lineage>
        <taxon>Bacteria</taxon>
        <taxon>Candidatus Uhriibacteriota</taxon>
    </lineage>
</organism>
<evidence type="ECO:0000256" key="5">
    <source>
        <dbReference type="ARBA" id="ARBA00023136"/>
    </source>
</evidence>
<dbReference type="Proteomes" id="UP000231581">
    <property type="component" value="Unassembled WGS sequence"/>
</dbReference>
<feature type="transmembrane region" description="Helical" evidence="6">
    <location>
        <begin position="307"/>
        <end position="328"/>
    </location>
</feature>
<keyword evidence="4 6" id="KW-1133">Transmembrane helix</keyword>
<dbReference type="AlphaFoldDB" id="A0A2H0BSM6"/>